<evidence type="ECO:0000313" key="1">
    <source>
        <dbReference type="EMBL" id="KPJ21614.1"/>
    </source>
</evidence>
<organism evidence="1 2">
    <name type="scientific">Papilio machaon</name>
    <name type="common">Old World swallowtail butterfly</name>
    <dbReference type="NCBI Taxonomy" id="76193"/>
    <lineage>
        <taxon>Eukaryota</taxon>
        <taxon>Metazoa</taxon>
        <taxon>Ecdysozoa</taxon>
        <taxon>Arthropoda</taxon>
        <taxon>Hexapoda</taxon>
        <taxon>Insecta</taxon>
        <taxon>Pterygota</taxon>
        <taxon>Neoptera</taxon>
        <taxon>Endopterygota</taxon>
        <taxon>Lepidoptera</taxon>
        <taxon>Glossata</taxon>
        <taxon>Ditrysia</taxon>
        <taxon>Papilionoidea</taxon>
        <taxon>Papilionidae</taxon>
        <taxon>Papilioninae</taxon>
        <taxon>Papilio</taxon>
    </lineage>
</organism>
<dbReference type="InParanoid" id="A0A0N0PFT3"/>
<protein>
    <submittedName>
        <fullName evidence="1">Uncharacterized protein</fullName>
    </submittedName>
</protein>
<gene>
    <name evidence="1" type="ORF">RR48_00159</name>
</gene>
<proteinExistence type="predicted"/>
<keyword evidence="2" id="KW-1185">Reference proteome</keyword>
<comment type="caution">
    <text evidence="1">The sequence shown here is derived from an EMBL/GenBank/DDBJ whole genome shotgun (WGS) entry which is preliminary data.</text>
</comment>
<name>A0A0N0PFT3_PAPMA</name>
<dbReference type="STRING" id="76193.A0A0N0PFT3"/>
<accession>A0A0N0PFT3</accession>
<dbReference type="AlphaFoldDB" id="A0A0N0PFT3"/>
<dbReference type="EMBL" id="LADJ01060517">
    <property type="protein sequence ID" value="KPJ21614.1"/>
    <property type="molecule type" value="Genomic_DNA"/>
</dbReference>
<evidence type="ECO:0000313" key="2">
    <source>
        <dbReference type="Proteomes" id="UP000053240"/>
    </source>
</evidence>
<sequence length="166" mass="19316">MCEVKPHLAVVDYGLSVLEAACPVEWRAARRRLCCVALGPRGVALEELRALAREAPDRLRYAYVYTHAQPDFVRALANGSGIDISEMEHRIVVIWRREPTRIQYEWLNETWPTCTSDGYESAHYQQRLNDTKRALDNLIKRLLKPTEMMAYETHVQVYDVFPFITY</sequence>
<reference evidence="1 2" key="1">
    <citation type="journal article" date="2015" name="Nat. Commun.">
        <title>Outbred genome sequencing and CRISPR/Cas9 gene editing in butterflies.</title>
        <authorList>
            <person name="Li X."/>
            <person name="Fan D."/>
            <person name="Zhang W."/>
            <person name="Liu G."/>
            <person name="Zhang L."/>
            <person name="Zhao L."/>
            <person name="Fang X."/>
            <person name="Chen L."/>
            <person name="Dong Y."/>
            <person name="Chen Y."/>
            <person name="Ding Y."/>
            <person name="Zhao R."/>
            <person name="Feng M."/>
            <person name="Zhu Y."/>
            <person name="Feng Y."/>
            <person name="Jiang X."/>
            <person name="Zhu D."/>
            <person name="Xiang H."/>
            <person name="Feng X."/>
            <person name="Li S."/>
            <person name="Wang J."/>
            <person name="Zhang G."/>
            <person name="Kronforst M.R."/>
            <person name="Wang W."/>
        </authorList>
    </citation>
    <scope>NUCLEOTIDE SEQUENCE [LARGE SCALE GENOMIC DNA]</scope>
    <source>
        <strain evidence="1">Ya'a_city_454_Pm</strain>
        <tissue evidence="1">Whole body</tissue>
    </source>
</reference>
<dbReference type="Proteomes" id="UP000053240">
    <property type="component" value="Unassembled WGS sequence"/>
</dbReference>